<dbReference type="STRING" id="1400863.BN873_470076"/>
<organism evidence="1 2">
    <name type="scientific">Candidatus Competibacter denitrificans Run_A_D11</name>
    <dbReference type="NCBI Taxonomy" id="1400863"/>
    <lineage>
        <taxon>Bacteria</taxon>
        <taxon>Pseudomonadati</taxon>
        <taxon>Pseudomonadota</taxon>
        <taxon>Gammaproteobacteria</taxon>
        <taxon>Candidatus Competibacteraceae</taxon>
        <taxon>Candidatus Competibacter</taxon>
    </lineage>
</organism>
<keyword evidence="2" id="KW-1185">Reference proteome</keyword>
<evidence type="ECO:0000313" key="1">
    <source>
        <dbReference type="EMBL" id="CDI03334.1"/>
    </source>
</evidence>
<dbReference type="Proteomes" id="UP000035760">
    <property type="component" value="Unassembled WGS sequence"/>
</dbReference>
<dbReference type="EMBL" id="CBTJ020000055">
    <property type="protein sequence ID" value="CDI03334.1"/>
    <property type="molecule type" value="Genomic_DNA"/>
</dbReference>
<gene>
    <name evidence="1" type="ORF">BN873_470076</name>
</gene>
<dbReference type="AlphaFoldDB" id="W6M9N7"/>
<proteinExistence type="predicted"/>
<comment type="caution">
    <text evidence="1">The sequence shown here is derived from an EMBL/GenBank/DDBJ whole genome shotgun (WGS) entry which is preliminary data.</text>
</comment>
<accession>W6M9N7</accession>
<reference evidence="1" key="1">
    <citation type="submission" date="2013-07" db="EMBL/GenBank/DDBJ databases">
        <authorList>
            <person name="McIlroy S."/>
        </authorList>
    </citation>
    <scope>NUCLEOTIDE SEQUENCE [LARGE SCALE GENOMIC DNA]</scope>
    <source>
        <strain evidence="1">Run_A_D11</strain>
    </source>
</reference>
<reference evidence="1" key="2">
    <citation type="submission" date="2014-03" db="EMBL/GenBank/DDBJ databases">
        <title>Candidatus Competibacter-lineage genomes retrieved from metagenomes reveal functional metabolic diversity.</title>
        <authorList>
            <person name="McIlroy S.J."/>
            <person name="Albertsen M."/>
            <person name="Andresen E.K."/>
            <person name="Saunders A.M."/>
            <person name="Kristiansen R."/>
            <person name="Stokholm-Bjerregaard M."/>
            <person name="Nielsen K.L."/>
            <person name="Nielsen P.H."/>
        </authorList>
    </citation>
    <scope>NUCLEOTIDE SEQUENCE</scope>
    <source>
        <strain evidence="1">Run_A_D11</strain>
    </source>
</reference>
<sequence length="121" mass="13452">MSSGRQGEAFTLMEHGPRQTRILGGDGHDRLPIPPALFQRRRPAADGVGLGFGEEWWAPEQASMPITHGGKLAINSCSLARYARTHQGRLAVLVHPMYREHVLGKIDPDIHNSHDFPSRVR</sequence>
<evidence type="ECO:0000313" key="2">
    <source>
        <dbReference type="Proteomes" id="UP000035760"/>
    </source>
</evidence>
<protein>
    <submittedName>
        <fullName evidence="1">Uncharacterized protein</fullName>
    </submittedName>
</protein>
<name>W6M9N7_9GAMM</name>